<dbReference type="InterPro" id="IPR048354">
    <property type="entry name" value="TOD1_MUCI70_glycTrfase_dom"/>
</dbReference>
<name>A0ABV6BK87_9FLAO</name>
<comment type="caution">
    <text evidence="2">The sequence shown here is derived from an EMBL/GenBank/DDBJ whole genome shotgun (WGS) entry which is preliminary data.</text>
</comment>
<organism evidence="2 3">
    <name type="scientific">Flavobacterium procerum</name>
    <dbReference type="NCBI Taxonomy" id="1455569"/>
    <lineage>
        <taxon>Bacteria</taxon>
        <taxon>Pseudomonadati</taxon>
        <taxon>Bacteroidota</taxon>
        <taxon>Flavobacteriia</taxon>
        <taxon>Flavobacteriales</taxon>
        <taxon>Flavobacteriaceae</taxon>
        <taxon>Flavobacterium</taxon>
    </lineage>
</organism>
<evidence type="ECO:0000313" key="2">
    <source>
        <dbReference type="EMBL" id="MFC0075826.1"/>
    </source>
</evidence>
<dbReference type="EMBL" id="JBHLYW010000003">
    <property type="protein sequence ID" value="MFC0075826.1"/>
    <property type="molecule type" value="Genomic_DNA"/>
</dbReference>
<keyword evidence="3" id="KW-1185">Reference proteome</keyword>
<dbReference type="InterPro" id="IPR006852">
    <property type="entry name" value="TOD1_MUCI70"/>
</dbReference>
<proteinExistence type="predicted"/>
<accession>A0ABV6BK87</accession>
<gene>
    <name evidence="2" type="ORF">ACFFLS_02145</name>
</gene>
<protein>
    <submittedName>
        <fullName evidence="2">Glycosyltransferase domain-containing protein</fullName>
    </submittedName>
</protein>
<feature type="domain" description="TOD1/MUCI70 glycosyltransferase-like" evidence="1">
    <location>
        <begin position="40"/>
        <end position="212"/>
    </location>
</feature>
<dbReference type="Proteomes" id="UP001589734">
    <property type="component" value="Unassembled WGS sequence"/>
</dbReference>
<sequence>MKIAVYTAIFGDKDILNPVLNFNSDDNIDYFLITDNFEGNIDNYKIILKKPLYNDVTKNARFYKVMGLDLFENYDFVIWHDANLQILHNEMLNIVNCVKDKPVAFFKHSERNCIYDEAIRCIELKKDYPLVIFKQVLGYFFKGLKNEVGLYDTSLFVKNVKLIDNRFLKLWWHEIRYKSRRDQLSLPYALKKNNINPAIIQGHRTENRYSLFYDHKHRNYNFLSTGQPKKFSVKLRKIAIHLIIRIKRINEKSSII</sequence>
<dbReference type="Pfam" id="PF04765">
    <property type="entry name" value="TOD1_MUCI70"/>
    <property type="match status" value="1"/>
</dbReference>
<reference evidence="2 3" key="1">
    <citation type="submission" date="2024-09" db="EMBL/GenBank/DDBJ databases">
        <authorList>
            <person name="Sun Q."/>
            <person name="Mori K."/>
        </authorList>
    </citation>
    <scope>NUCLEOTIDE SEQUENCE [LARGE SCALE GENOMIC DNA]</scope>
    <source>
        <strain evidence="2 3">CGMCC 1.12926</strain>
    </source>
</reference>
<evidence type="ECO:0000313" key="3">
    <source>
        <dbReference type="Proteomes" id="UP001589734"/>
    </source>
</evidence>
<evidence type="ECO:0000259" key="1">
    <source>
        <dbReference type="Pfam" id="PF04765"/>
    </source>
</evidence>
<dbReference type="PANTHER" id="PTHR12956">
    <property type="entry name" value="ALKALINE CERAMIDASE-RELATED"/>
    <property type="match status" value="1"/>
</dbReference>
<dbReference type="RefSeq" id="WP_379683473.1">
    <property type="nucleotide sequence ID" value="NZ_JBHLYW010000003.1"/>
</dbReference>